<dbReference type="EMBL" id="FUKI01000137">
    <property type="protein sequence ID" value="SJM94873.1"/>
    <property type="molecule type" value="Genomic_DNA"/>
</dbReference>
<protein>
    <recommendedName>
        <fullName evidence="3">Serine aminopeptidase S33 domain-containing protein</fullName>
    </recommendedName>
</protein>
<name>A0A1R4HF76_9GAMM</name>
<evidence type="ECO:0000313" key="2">
    <source>
        <dbReference type="Proteomes" id="UP000195667"/>
    </source>
</evidence>
<dbReference type="PANTHER" id="PTHR12277">
    <property type="entry name" value="ALPHA/BETA HYDROLASE DOMAIN-CONTAINING PROTEIN"/>
    <property type="match status" value="1"/>
</dbReference>
<dbReference type="RefSeq" id="WP_087144521.1">
    <property type="nucleotide sequence ID" value="NZ_FUKI01000137.1"/>
</dbReference>
<dbReference type="PANTHER" id="PTHR12277:SF81">
    <property type="entry name" value="PROTEIN ABHD13"/>
    <property type="match status" value="1"/>
</dbReference>
<organism evidence="1 2">
    <name type="scientific">Crenothrix polyspora</name>
    <dbReference type="NCBI Taxonomy" id="360316"/>
    <lineage>
        <taxon>Bacteria</taxon>
        <taxon>Pseudomonadati</taxon>
        <taxon>Pseudomonadota</taxon>
        <taxon>Gammaproteobacteria</taxon>
        <taxon>Methylococcales</taxon>
        <taxon>Crenotrichaceae</taxon>
        <taxon>Crenothrix</taxon>
    </lineage>
</organism>
<dbReference type="InterPro" id="IPR029058">
    <property type="entry name" value="AB_hydrolase_fold"/>
</dbReference>
<dbReference type="AlphaFoldDB" id="A0A1R4HF76"/>
<dbReference type="SUPFAM" id="SSF53474">
    <property type="entry name" value="alpha/beta-Hydrolases"/>
    <property type="match status" value="1"/>
</dbReference>
<gene>
    <name evidence="1" type="ORF">CRENPOLYSF1_60019</name>
</gene>
<sequence length="249" mass="27683">MARIVFGTLIIAYCVLCAGLYRFQRALLYFPQPGSLNVGVTHITLPSTEAKVQVSVKLRQNSDTAVIYFGGNAENVDRSLPRLITAFPEQSIYAMNYRSYGASTGKPSEVALIEDALALFDVLYGKYQRVTVIGRSLGTGIAIHLASVRAVDRLILVTPYNSIQEVAAQQYPFIPVKWLLIDKFESWRYAAKVTAPTLILMAENDTVIPRTQTEQLITHFKAGIVTSKIIAKTDHVTIVENPQYSELLR</sequence>
<dbReference type="OrthoDB" id="9798884at2"/>
<evidence type="ECO:0000313" key="1">
    <source>
        <dbReference type="EMBL" id="SJM94873.1"/>
    </source>
</evidence>
<reference evidence="2" key="1">
    <citation type="submission" date="2017-02" db="EMBL/GenBank/DDBJ databases">
        <authorList>
            <person name="Daims H."/>
        </authorList>
    </citation>
    <scope>NUCLEOTIDE SEQUENCE [LARGE SCALE GENOMIC DNA]</scope>
</reference>
<dbReference type="Gene3D" id="3.40.50.1820">
    <property type="entry name" value="alpha/beta hydrolase"/>
    <property type="match status" value="1"/>
</dbReference>
<proteinExistence type="predicted"/>
<accession>A0A1R4HF76</accession>
<dbReference type="Proteomes" id="UP000195667">
    <property type="component" value="Unassembled WGS sequence"/>
</dbReference>
<keyword evidence="2" id="KW-1185">Reference proteome</keyword>
<evidence type="ECO:0008006" key="3">
    <source>
        <dbReference type="Google" id="ProtNLM"/>
    </source>
</evidence>